<accession>A0A399SVJ9</accession>
<protein>
    <submittedName>
        <fullName evidence="2">YceI family protein</fullName>
    </submittedName>
</protein>
<organism evidence="2 3">
    <name type="scientific">Maribellus luteus</name>
    <dbReference type="NCBI Taxonomy" id="2305463"/>
    <lineage>
        <taxon>Bacteria</taxon>
        <taxon>Pseudomonadati</taxon>
        <taxon>Bacteroidota</taxon>
        <taxon>Bacteroidia</taxon>
        <taxon>Marinilabiliales</taxon>
        <taxon>Prolixibacteraceae</taxon>
        <taxon>Maribellus</taxon>
    </lineage>
</organism>
<dbReference type="AlphaFoldDB" id="A0A399SVJ9"/>
<keyword evidence="3" id="KW-1185">Reference proteome</keyword>
<feature type="domain" description="Lipid/polyisoprenoid-binding YceI-like" evidence="1">
    <location>
        <begin position="29"/>
        <end position="197"/>
    </location>
</feature>
<sequence length="205" mass="22184">MKKISGLLGIALVIVLVAVTGQKAVAQSALKVDTKTSKVYWNAKKVTGEHSGLLSVAGGTVYVQDEKITGASINLDMNTIDCTDLEGEWKDKLIGHLKSDDFFSVEKHPKATFAIKSVTKDGAQHKVVGDLTIKGIKHEISFPAEVKVEGDKLTANGTATVDRTKYDIRYGSGKFFEGLGDKMIYDTFDIRFELVASSSAEISKP</sequence>
<dbReference type="SUPFAM" id="SSF101874">
    <property type="entry name" value="YceI-like"/>
    <property type="match status" value="1"/>
</dbReference>
<dbReference type="PANTHER" id="PTHR34406:SF1">
    <property type="entry name" value="PROTEIN YCEI"/>
    <property type="match status" value="1"/>
</dbReference>
<dbReference type="RefSeq" id="WP_119439299.1">
    <property type="nucleotide sequence ID" value="NZ_QWGR01000012.1"/>
</dbReference>
<gene>
    <name evidence="2" type="ORF">D1614_17655</name>
</gene>
<evidence type="ECO:0000313" key="2">
    <source>
        <dbReference type="EMBL" id="RIJ46754.1"/>
    </source>
</evidence>
<comment type="caution">
    <text evidence="2">The sequence shown here is derived from an EMBL/GenBank/DDBJ whole genome shotgun (WGS) entry which is preliminary data.</text>
</comment>
<reference evidence="2 3" key="1">
    <citation type="submission" date="2018-08" db="EMBL/GenBank/DDBJ databases">
        <title>Pallidiluteibacterium maritimus gen. nov., sp. nov., isolated from coastal sediment.</title>
        <authorList>
            <person name="Zhou L.Y."/>
        </authorList>
    </citation>
    <scope>NUCLEOTIDE SEQUENCE [LARGE SCALE GENOMIC DNA]</scope>
    <source>
        <strain evidence="2 3">XSD2</strain>
    </source>
</reference>
<dbReference type="Pfam" id="PF04264">
    <property type="entry name" value="YceI"/>
    <property type="match status" value="1"/>
</dbReference>
<dbReference type="InterPro" id="IPR036761">
    <property type="entry name" value="TTHA0802/YceI-like_sf"/>
</dbReference>
<dbReference type="OrthoDB" id="951410at2"/>
<name>A0A399SVJ9_9BACT</name>
<evidence type="ECO:0000313" key="3">
    <source>
        <dbReference type="Proteomes" id="UP000265926"/>
    </source>
</evidence>
<dbReference type="SMART" id="SM00867">
    <property type="entry name" value="YceI"/>
    <property type="match status" value="1"/>
</dbReference>
<dbReference type="PANTHER" id="PTHR34406">
    <property type="entry name" value="PROTEIN YCEI"/>
    <property type="match status" value="1"/>
</dbReference>
<dbReference type="Gene3D" id="2.40.128.110">
    <property type="entry name" value="Lipid/polyisoprenoid-binding, YceI-like"/>
    <property type="match status" value="1"/>
</dbReference>
<dbReference type="EMBL" id="QWGR01000012">
    <property type="protein sequence ID" value="RIJ46754.1"/>
    <property type="molecule type" value="Genomic_DNA"/>
</dbReference>
<dbReference type="InterPro" id="IPR007372">
    <property type="entry name" value="Lipid/polyisoprenoid-bd_YceI"/>
</dbReference>
<evidence type="ECO:0000259" key="1">
    <source>
        <dbReference type="SMART" id="SM00867"/>
    </source>
</evidence>
<dbReference type="Proteomes" id="UP000265926">
    <property type="component" value="Unassembled WGS sequence"/>
</dbReference>
<proteinExistence type="predicted"/>